<dbReference type="EMBL" id="VCKX01000062">
    <property type="protein sequence ID" value="TMR32996.1"/>
    <property type="molecule type" value="Genomic_DNA"/>
</dbReference>
<keyword evidence="1" id="KW-0812">Transmembrane</keyword>
<protein>
    <submittedName>
        <fullName evidence="2">Uncharacterized protein</fullName>
    </submittedName>
</protein>
<proteinExistence type="predicted"/>
<feature type="transmembrane region" description="Helical" evidence="1">
    <location>
        <begin position="21"/>
        <end position="42"/>
    </location>
</feature>
<dbReference type="AlphaFoldDB" id="A0A5S4GJ58"/>
<accession>A0A5S4GJ58</accession>
<gene>
    <name evidence="2" type="ORF">ETD85_21220</name>
</gene>
<evidence type="ECO:0000256" key="1">
    <source>
        <dbReference type="SAM" id="Phobius"/>
    </source>
</evidence>
<evidence type="ECO:0000313" key="2">
    <source>
        <dbReference type="EMBL" id="TMR32996.1"/>
    </source>
</evidence>
<dbReference type="Proteomes" id="UP000306628">
    <property type="component" value="Unassembled WGS sequence"/>
</dbReference>
<evidence type="ECO:0000313" key="3">
    <source>
        <dbReference type="Proteomes" id="UP000306628"/>
    </source>
</evidence>
<name>A0A5S4GJ58_9ACTN</name>
<keyword evidence="3" id="KW-1185">Reference proteome</keyword>
<dbReference type="RefSeq" id="WP_138691493.1">
    <property type="nucleotide sequence ID" value="NZ_JBHSAZ010000019.1"/>
</dbReference>
<sequence>MNLSPKPYRNRPRVIAEFRRTIGLIAALMLSTLLMVAGALPASANEPTPASKAADKYPHKSLALALPTDEVRADLQKVTIKSPTGESRSLAQVAPSCSGNWYNIAGEVRWWYDTSSRLTLMSEADWGGSVSCAGMAYISASTSLYFRNSNVRNGSTNFCGHAGNPTGNCGAVSSSGEWECGGIGNCNGTYYATIGFRVDLPAFYTWTSVPSRCTIELGGVSMFCVYDTAPLIVPYIN</sequence>
<keyword evidence="1" id="KW-0472">Membrane</keyword>
<comment type="caution">
    <text evidence="2">The sequence shown here is derived from an EMBL/GenBank/DDBJ whole genome shotgun (WGS) entry which is preliminary data.</text>
</comment>
<keyword evidence="1" id="KW-1133">Transmembrane helix</keyword>
<organism evidence="2 3">
    <name type="scientific">Nonomuraea zeae</name>
    <dbReference type="NCBI Taxonomy" id="1642303"/>
    <lineage>
        <taxon>Bacteria</taxon>
        <taxon>Bacillati</taxon>
        <taxon>Actinomycetota</taxon>
        <taxon>Actinomycetes</taxon>
        <taxon>Streptosporangiales</taxon>
        <taxon>Streptosporangiaceae</taxon>
        <taxon>Nonomuraea</taxon>
    </lineage>
</organism>
<reference evidence="2 3" key="1">
    <citation type="submission" date="2019-05" db="EMBL/GenBank/DDBJ databases">
        <title>Draft genome sequence of Nonomuraea zeae DSM 100528.</title>
        <authorList>
            <person name="Saricaoglu S."/>
            <person name="Isik K."/>
        </authorList>
    </citation>
    <scope>NUCLEOTIDE SEQUENCE [LARGE SCALE GENOMIC DNA]</scope>
    <source>
        <strain evidence="2 3">DSM 100528</strain>
    </source>
</reference>